<evidence type="ECO:0000313" key="12">
    <source>
        <dbReference type="Proteomes" id="UP000887575"/>
    </source>
</evidence>
<sequence length="393" mass="43708">MSAPPSCEWTMQQSVHGFTPRSTPASLGASPLEFSRNVPSTSSSCGGSGGGRHHCAVCGDPADGIHFGAHSCAACGAFFRRSVSDQKVYACDGKRCLGNGRTTKKGGNCRYCRFQKCINAGMQPIEYFPWGKLDTDFGEPCAIEERLGVEETLLLYEKVNIEPIQIRNEPFQDHLDTTILAHLEEMSIEWRIFTQIITTNPLMKDFDSDSTIAQTADSAPRKLSQVHPNLRDLFLSGYLFELALSSVKNGGVQMDHTITTSGLKIELIEEELTRFFTTPQIRDPLCMARLCLPFFAHLVRVCARSLQSLSIDEIETAFLYYAVIASYQAPQSQLSGNTILSKLCSELTTHYDSTPEEIAQKMGNLLLTVSPFREALQFLHEYITLLEFESLFI</sequence>
<evidence type="ECO:0000256" key="1">
    <source>
        <dbReference type="ARBA" id="ARBA00004123"/>
    </source>
</evidence>
<evidence type="ECO:0000259" key="11">
    <source>
        <dbReference type="PROSITE" id="PS51030"/>
    </source>
</evidence>
<dbReference type="SUPFAM" id="SSF57716">
    <property type="entry name" value="Glucocorticoid receptor-like (DNA-binding domain)"/>
    <property type="match status" value="1"/>
</dbReference>
<dbReference type="GO" id="GO:0009888">
    <property type="term" value="P:tissue development"/>
    <property type="evidence" value="ECO:0007669"/>
    <property type="project" value="TreeGrafter"/>
</dbReference>
<dbReference type="GO" id="GO:0008270">
    <property type="term" value="F:zinc ion binding"/>
    <property type="evidence" value="ECO:0007669"/>
    <property type="project" value="UniProtKB-KW"/>
</dbReference>
<comment type="subcellular location">
    <subcellularLocation>
        <location evidence="1">Nucleus</location>
    </subcellularLocation>
</comment>
<evidence type="ECO:0000256" key="10">
    <source>
        <dbReference type="SAM" id="MobiDB-lite"/>
    </source>
</evidence>
<dbReference type="SMART" id="SM00399">
    <property type="entry name" value="ZnF_C4"/>
    <property type="match status" value="1"/>
</dbReference>
<dbReference type="InterPro" id="IPR013088">
    <property type="entry name" value="Znf_NHR/GATA"/>
</dbReference>
<keyword evidence="8" id="KW-0675">Receptor</keyword>
<keyword evidence="9" id="KW-0539">Nucleus</keyword>
<dbReference type="InterPro" id="IPR035500">
    <property type="entry name" value="NHR-like_dom_sf"/>
</dbReference>
<keyword evidence="5" id="KW-0805">Transcription regulation</keyword>
<protein>
    <recommendedName>
        <fullName evidence="11">Nuclear receptor domain-containing protein</fullName>
    </recommendedName>
</protein>
<dbReference type="InterPro" id="IPR001628">
    <property type="entry name" value="Znf_hrmn_rcpt"/>
</dbReference>
<feature type="region of interest" description="Disordered" evidence="10">
    <location>
        <begin position="13"/>
        <end position="33"/>
    </location>
</feature>
<dbReference type="InterPro" id="IPR016355">
    <property type="entry name" value="NR5-like"/>
</dbReference>
<dbReference type="InterPro" id="IPR049636">
    <property type="entry name" value="HNF4-like_DBD"/>
</dbReference>
<dbReference type="GO" id="GO:0090575">
    <property type="term" value="C:RNA polymerase II transcription regulator complex"/>
    <property type="evidence" value="ECO:0007669"/>
    <property type="project" value="TreeGrafter"/>
</dbReference>
<dbReference type="Pfam" id="PF00105">
    <property type="entry name" value="zf-C4"/>
    <property type="match status" value="1"/>
</dbReference>
<evidence type="ECO:0000256" key="6">
    <source>
        <dbReference type="ARBA" id="ARBA00023125"/>
    </source>
</evidence>
<dbReference type="GO" id="GO:0004879">
    <property type="term" value="F:nuclear receptor activity"/>
    <property type="evidence" value="ECO:0007669"/>
    <property type="project" value="InterPro"/>
</dbReference>
<keyword evidence="6" id="KW-0238">DNA-binding</keyword>
<keyword evidence="4" id="KW-0862">Zinc</keyword>
<dbReference type="PRINTS" id="PR00047">
    <property type="entry name" value="STROIDFINGER"/>
</dbReference>
<organism evidence="12 13">
    <name type="scientific">Mesorhabditis belari</name>
    <dbReference type="NCBI Taxonomy" id="2138241"/>
    <lineage>
        <taxon>Eukaryota</taxon>
        <taxon>Metazoa</taxon>
        <taxon>Ecdysozoa</taxon>
        <taxon>Nematoda</taxon>
        <taxon>Chromadorea</taxon>
        <taxon>Rhabditida</taxon>
        <taxon>Rhabditina</taxon>
        <taxon>Rhabditomorpha</taxon>
        <taxon>Rhabditoidea</taxon>
        <taxon>Rhabditidae</taxon>
        <taxon>Mesorhabditinae</taxon>
        <taxon>Mesorhabditis</taxon>
    </lineage>
</organism>
<keyword evidence="3" id="KW-0863">Zinc-finger</keyword>
<dbReference type="CDD" id="cd06960">
    <property type="entry name" value="NR_DBD_HNF4A"/>
    <property type="match status" value="1"/>
</dbReference>
<dbReference type="SUPFAM" id="SSF48508">
    <property type="entry name" value="Nuclear receptor ligand-binding domain"/>
    <property type="match status" value="1"/>
</dbReference>
<dbReference type="Proteomes" id="UP000887575">
    <property type="component" value="Unassembled WGS sequence"/>
</dbReference>
<keyword evidence="12" id="KW-1185">Reference proteome</keyword>
<dbReference type="GO" id="GO:0009755">
    <property type="term" value="P:hormone-mediated signaling pathway"/>
    <property type="evidence" value="ECO:0007669"/>
    <property type="project" value="TreeGrafter"/>
</dbReference>
<dbReference type="WBParaSite" id="MBELARI_LOCUS18587">
    <property type="protein sequence ID" value="MBELARI_LOCUS18587"/>
    <property type="gene ID" value="MBELARI_LOCUS18587"/>
</dbReference>
<evidence type="ECO:0000256" key="8">
    <source>
        <dbReference type="ARBA" id="ARBA00023170"/>
    </source>
</evidence>
<dbReference type="AlphaFoldDB" id="A0AAF3EWM0"/>
<keyword evidence="7" id="KW-0804">Transcription</keyword>
<dbReference type="Gene3D" id="3.30.50.10">
    <property type="entry name" value="Erythroid Transcription Factor GATA-1, subunit A"/>
    <property type="match status" value="1"/>
</dbReference>
<evidence type="ECO:0000256" key="5">
    <source>
        <dbReference type="ARBA" id="ARBA00023015"/>
    </source>
</evidence>
<feature type="domain" description="Nuclear receptor" evidence="11">
    <location>
        <begin position="52"/>
        <end position="129"/>
    </location>
</feature>
<keyword evidence="2" id="KW-0479">Metal-binding</keyword>
<reference evidence="13" key="1">
    <citation type="submission" date="2024-02" db="UniProtKB">
        <authorList>
            <consortium name="WormBaseParasite"/>
        </authorList>
    </citation>
    <scope>IDENTIFICATION</scope>
</reference>
<dbReference type="PROSITE" id="PS00031">
    <property type="entry name" value="NUCLEAR_REC_DBD_1"/>
    <property type="match status" value="1"/>
</dbReference>
<evidence type="ECO:0000256" key="2">
    <source>
        <dbReference type="ARBA" id="ARBA00022723"/>
    </source>
</evidence>
<evidence type="ECO:0000256" key="9">
    <source>
        <dbReference type="ARBA" id="ARBA00023242"/>
    </source>
</evidence>
<evidence type="ECO:0000256" key="3">
    <source>
        <dbReference type="ARBA" id="ARBA00022771"/>
    </source>
</evidence>
<evidence type="ECO:0000256" key="7">
    <source>
        <dbReference type="ARBA" id="ARBA00023163"/>
    </source>
</evidence>
<proteinExistence type="predicted"/>
<name>A0AAF3EWM0_9BILA</name>
<dbReference type="GO" id="GO:0000978">
    <property type="term" value="F:RNA polymerase II cis-regulatory region sequence-specific DNA binding"/>
    <property type="evidence" value="ECO:0007669"/>
    <property type="project" value="InterPro"/>
</dbReference>
<accession>A0AAF3EWM0</accession>
<dbReference type="PROSITE" id="PS51030">
    <property type="entry name" value="NUCLEAR_REC_DBD_2"/>
    <property type="match status" value="1"/>
</dbReference>
<dbReference type="PANTHER" id="PTHR24086:SF43">
    <property type="entry name" value="NUCLEAR RECEPTOR DOMAIN-CONTAINING PROTEIN"/>
    <property type="match status" value="1"/>
</dbReference>
<evidence type="ECO:0000256" key="4">
    <source>
        <dbReference type="ARBA" id="ARBA00022833"/>
    </source>
</evidence>
<feature type="compositionally biased region" description="Polar residues" evidence="10">
    <location>
        <begin position="13"/>
        <end position="25"/>
    </location>
</feature>
<dbReference type="PANTHER" id="PTHR24086">
    <property type="entry name" value="NUCLEAR RECEPTOR SUBFAMILY 5 GROUP A"/>
    <property type="match status" value="1"/>
</dbReference>
<evidence type="ECO:0000313" key="13">
    <source>
        <dbReference type="WBParaSite" id="MBELARI_LOCUS18587"/>
    </source>
</evidence>